<dbReference type="Pfam" id="PF00557">
    <property type="entry name" value="Peptidase_M24"/>
    <property type="match status" value="1"/>
</dbReference>
<protein>
    <submittedName>
        <fullName evidence="2">(Fe-S)-binding protein</fullName>
    </submittedName>
</protein>
<name>A0A5E4YIG4_9BURK</name>
<dbReference type="SUPFAM" id="SSF55920">
    <property type="entry name" value="Creatinase/aminopeptidase"/>
    <property type="match status" value="1"/>
</dbReference>
<keyword evidence="3" id="KW-1185">Reference proteome</keyword>
<dbReference type="OrthoDB" id="570664at2"/>
<gene>
    <name evidence="2" type="ORF">PAQ31011_04565</name>
</gene>
<dbReference type="Proteomes" id="UP000366819">
    <property type="component" value="Unassembled WGS sequence"/>
</dbReference>
<evidence type="ECO:0000259" key="1">
    <source>
        <dbReference type="Pfam" id="PF00557"/>
    </source>
</evidence>
<organism evidence="2 3">
    <name type="scientific">Pandoraea aquatica</name>
    <dbReference type="NCBI Taxonomy" id="2508290"/>
    <lineage>
        <taxon>Bacteria</taxon>
        <taxon>Pseudomonadati</taxon>
        <taxon>Pseudomonadota</taxon>
        <taxon>Betaproteobacteria</taxon>
        <taxon>Burkholderiales</taxon>
        <taxon>Burkholderiaceae</taxon>
        <taxon>Pandoraea</taxon>
    </lineage>
</organism>
<proteinExistence type="predicted"/>
<reference evidence="2 3" key="1">
    <citation type="submission" date="2019-08" db="EMBL/GenBank/DDBJ databases">
        <authorList>
            <person name="Peeters C."/>
        </authorList>
    </citation>
    <scope>NUCLEOTIDE SEQUENCE [LARGE SCALE GENOMIC DNA]</scope>
    <source>
        <strain evidence="2 3">LMG 31011</strain>
    </source>
</reference>
<evidence type="ECO:0000313" key="3">
    <source>
        <dbReference type="Proteomes" id="UP000366819"/>
    </source>
</evidence>
<feature type="domain" description="Peptidase M24" evidence="1">
    <location>
        <begin position="35"/>
        <end position="236"/>
    </location>
</feature>
<dbReference type="InterPro" id="IPR036005">
    <property type="entry name" value="Creatinase/aminopeptidase-like"/>
</dbReference>
<dbReference type="CDD" id="cd01066">
    <property type="entry name" value="APP_MetAP"/>
    <property type="match status" value="1"/>
</dbReference>
<sequence length="242" mass="26970">MSNQVTSAAPAIPAVRYPDEASLAERVGPAFSVDGMLAARNKTRAAIRDIAANVRPGMVEEDAVTMAKGVLTSAGLELSWHPTRVRFGKNTLKPMRQPSEPGIVLGENDIFFIDIAPRFEAWEGDGGASFVVGQHDEFERCARDAETLFHDVRQKWQREGSTGQALYAYADEVARRMGWTLNFDLPGHRVSDFPHAAIHTGSLADFETTPSAMRWILEIHLRDPQQRFGAFFEDMLLEDAYY</sequence>
<dbReference type="Gene3D" id="3.90.230.10">
    <property type="entry name" value="Creatinase/methionine aminopeptidase superfamily"/>
    <property type="match status" value="1"/>
</dbReference>
<dbReference type="AlphaFoldDB" id="A0A5E4YIG4"/>
<evidence type="ECO:0000313" key="2">
    <source>
        <dbReference type="EMBL" id="VVE48579.1"/>
    </source>
</evidence>
<accession>A0A5E4YIG4</accession>
<dbReference type="EMBL" id="CABPSN010000009">
    <property type="protein sequence ID" value="VVE48579.1"/>
    <property type="molecule type" value="Genomic_DNA"/>
</dbReference>
<dbReference type="InterPro" id="IPR000994">
    <property type="entry name" value="Pept_M24"/>
</dbReference>